<name>A0A2S1R6F5_9ACTN</name>
<keyword evidence="1" id="KW-0472">Membrane</keyword>
<evidence type="ECO:0008006" key="4">
    <source>
        <dbReference type="Google" id="ProtNLM"/>
    </source>
</evidence>
<gene>
    <name evidence="2" type="ORF">A6035_06495</name>
</gene>
<dbReference type="Proteomes" id="UP000244928">
    <property type="component" value="Chromosome"/>
</dbReference>
<keyword evidence="3" id="KW-1185">Reference proteome</keyword>
<feature type="transmembrane region" description="Helical" evidence="1">
    <location>
        <begin position="71"/>
        <end position="94"/>
    </location>
</feature>
<evidence type="ECO:0000313" key="2">
    <source>
        <dbReference type="EMBL" id="AWH91866.1"/>
    </source>
</evidence>
<dbReference type="KEGG" id="dlu:A6035_06495"/>
<dbReference type="Pfam" id="PF02325">
    <property type="entry name" value="CCB3_YggT"/>
    <property type="match status" value="1"/>
</dbReference>
<dbReference type="InterPro" id="IPR003425">
    <property type="entry name" value="CCB3/YggT"/>
</dbReference>
<accession>A0A2S1R6F5</accession>
<proteinExistence type="predicted"/>
<dbReference type="EMBL" id="CP015449">
    <property type="protein sequence ID" value="AWH91866.1"/>
    <property type="molecule type" value="Genomic_DNA"/>
</dbReference>
<organism evidence="2 3">
    <name type="scientific">Dietzia lutea</name>
    <dbReference type="NCBI Taxonomy" id="546160"/>
    <lineage>
        <taxon>Bacteria</taxon>
        <taxon>Bacillati</taxon>
        <taxon>Actinomycetota</taxon>
        <taxon>Actinomycetes</taxon>
        <taxon>Mycobacteriales</taxon>
        <taxon>Dietziaceae</taxon>
        <taxon>Dietzia</taxon>
    </lineage>
</organism>
<sequence length="95" mass="10884">MTLILLVLYYVVEVFWFLLLGRIVVEMIASFSRSWTPRGVLAVVLEWLFTITDPPVKALRKVIKPVRLGQVSLDLSVLVLFIILMVLRVVILAFI</sequence>
<protein>
    <recommendedName>
        <fullName evidence="4">YggT family protein</fullName>
    </recommendedName>
</protein>
<reference evidence="2 3" key="1">
    <citation type="submission" date="2016-04" db="EMBL/GenBank/DDBJ databases">
        <title>Complete genome sequence of Dietzia lutea YIM 80766T, a strain isolated from desert soil in Egypt.</title>
        <authorList>
            <person name="Zhao J."/>
            <person name="Hu B."/>
            <person name="Geng S."/>
            <person name="Nie Y."/>
            <person name="Tang Y."/>
        </authorList>
    </citation>
    <scope>NUCLEOTIDE SEQUENCE [LARGE SCALE GENOMIC DNA]</scope>
    <source>
        <strain evidence="2 3">YIM 80766</strain>
    </source>
</reference>
<dbReference type="AlphaFoldDB" id="A0A2S1R6F5"/>
<keyword evidence="1" id="KW-1133">Transmembrane helix</keyword>
<evidence type="ECO:0000313" key="3">
    <source>
        <dbReference type="Proteomes" id="UP000244928"/>
    </source>
</evidence>
<feature type="transmembrane region" description="Helical" evidence="1">
    <location>
        <begin position="6"/>
        <end position="25"/>
    </location>
</feature>
<dbReference type="RefSeq" id="WP_108847126.1">
    <property type="nucleotide sequence ID" value="NZ_CP015449.1"/>
</dbReference>
<keyword evidence="1" id="KW-0812">Transmembrane</keyword>
<dbReference type="GO" id="GO:0016020">
    <property type="term" value="C:membrane"/>
    <property type="evidence" value="ECO:0007669"/>
    <property type="project" value="InterPro"/>
</dbReference>
<evidence type="ECO:0000256" key="1">
    <source>
        <dbReference type="SAM" id="Phobius"/>
    </source>
</evidence>